<sequence>MDNLGPLAQRLGITLERGTEYATASMPVAGNEQPFGALHGGATLALIETVGSVAALAHARQRGCVPVGVDVHATHHRAVTTGRVTACATPLHEGGRVASYRVDVTDEEGHLVASGTVTNLLVTAPR</sequence>
<organism evidence="4 5">
    <name type="scientific">Corynebacterium renale</name>
    <dbReference type="NCBI Taxonomy" id="1724"/>
    <lineage>
        <taxon>Bacteria</taxon>
        <taxon>Bacillati</taxon>
        <taxon>Actinomycetota</taxon>
        <taxon>Actinomycetes</taxon>
        <taxon>Mycobacteriales</taxon>
        <taxon>Corynebacteriaceae</taxon>
        <taxon>Corynebacterium</taxon>
    </lineage>
</organism>
<name>A0A2A9DMV4_9CORY</name>
<evidence type="ECO:0000313" key="4">
    <source>
        <dbReference type="EMBL" id="PFG27711.1"/>
    </source>
</evidence>
<dbReference type="EMBL" id="PDJF01000001">
    <property type="protein sequence ID" value="PFG27711.1"/>
    <property type="molecule type" value="Genomic_DNA"/>
</dbReference>
<dbReference type="CDD" id="cd03443">
    <property type="entry name" value="PaaI_thioesterase"/>
    <property type="match status" value="1"/>
</dbReference>
<keyword evidence="5" id="KW-1185">Reference proteome</keyword>
<dbReference type="PANTHER" id="PTHR43240:SF5">
    <property type="entry name" value="1,4-DIHYDROXY-2-NAPHTHOYL-COA THIOESTERASE 1"/>
    <property type="match status" value="1"/>
</dbReference>
<proteinExistence type="inferred from homology"/>
<evidence type="ECO:0000256" key="1">
    <source>
        <dbReference type="ARBA" id="ARBA00008324"/>
    </source>
</evidence>
<dbReference type="PANTHER" id="PTHR43240">
    <property type="entry name" value="1,4-DIHYDROXY-2-NAPHTHOYL-COA THIOESTERASE 1"/>
    <property type="match status" value="1"/>
</dbReference>
<dbReference type="InterPro" id="IPR029069">
    <property type="entry name" value="HotDog_dom_sf"/>
</dbReference>
<dbReference type="SUPFAM" id="SSF54637">
    <property type="entry name" value="Thioesterase/thiol ester dehydrase-isomerase"/>
    <property type="match status" value="1"/>
</dbReference>
<gene>
    <name evidence="4" type="ORF">ATK06_0787</name>
</gene>
<keyword evidence="2" id="KW-0378">Hydrolase</keyword>
<comment type="similarity">
    <text evidence="1">Belongs to the thioesterase PaaI family.</text>
</comment>
<dbReference type="Gene3D" id="3.10.129.10">
    <property type="entry name" value="Hotdog Thioesterase"/>
    <property type="match status" value="1"/>
</dbReference>
<reference evidence="4 5" key="1">
    <citation type="submission" date="2017-10" db="EMBL/GenBank/DDBJ databases">
        <title>Sequencing the genomes of 1000 actinobacteria strains.</title>
        <authorList>
            <person name="Klenk H.-P."/>
        </authorList>
    </citation>
    <scope>NUCLEOTIDE SEQUENCE [LARGE SCALE GENOMIC DNA]</scope>
    <source>
        <strain evidence="4 5">DSM 20688</strain>
    </source>
</reference>
<dbReference type="OrthoDB" id="9798208at2"/>
<dbReference type="AlphaFoldDB" id="A0A2A9DMV4"/>
<evidence type="ECO:0000313" key="5">
    <source>
        <dbReference type="Proteomes" id="UP000221653"/>
    </source>
</evidence>
<dbReference type="Pfam" id="PF03061">
    <property type="entry name" value="4HBT"/>
    <property type="match status" value="1"/>
</dbReference>
<protein>
    <submittedName>
        <fullName evidence="4">Uncharacterized protein (TIGR00369 family)</fullName>
    </submittedName>
</protein>
<dbReference type="InterPro" id="IPR006683">
    <property type="entry name" value="Thioestr_dom"/>
</dbReference>
<dbReference type="GO" id="GO:0005829">
    <property type="term" value="C:cytosol"/>
    <property type="evidence" value="ECO:0007669"/>
    <property type="project" value="TreeGrafter"/>
</dbReference>
<dbReference type="GO" id="GO:0061522">
    <property type="term" value="F:1,4-dihydroxy-2-naphthoyl-CoA thioesterase activity"/>
    <property type="evidence" value="ECO:0007669"/>
    <property type="project" value="TreeGrafter"/>
</dbReference>
<comment type="caution">
    <text evidence="4">The sequence shown here is derived from an EMBL/GenBank/DDBJ whole genome shotgun (WGS) entry which is preliminary data.</text>
</comment>
<dbReference type="STRING" id="1724.GCA_001044175_00597"/>
<dbReference type="NCBIfam" id="TIGR00369">
    <property type="entry name" value="unchar_dom_1"/>
    <property type="match status" value="1"/>
</dbReference>
<feature type="domain" description="Thioesterase" evidence="3">
    <location>
        <begin position="35"/>
        <end position="113"/>
    </location>
</feature>
<evidence type="ECO:0000259" key="3">
    <source>
        <dbReference type="Pfam" id="PF03061"/>
    </source>
</evidence>
<accession>A0A2A9DMV4</accession>
<dbReference type="Proteomes" id="UP000221653">
    <property type="component" value="Unassembled WGS sequence"/>
</dbReference>
<dbReference type="RefSeq" id="WP_098388869.1">
    <property type="nucleotide sequence ID" value="NZ_LS483464.1"/>
</dbReference>
<evidence type="ECO:0000256" key="2">
    <source>
        <dbReference type="ARBA" id="ARBA00022801"/>
    </source>
</evidence>
<dbReference type="InterPro" id="IPR003736">
    <property type="entry name" value="PAAI_dom"/>
</dbReference>